<reference evidence="2" key="1">
    <citation type="submission" date="2021-01" db="EMBL/GenBank/DDBJ databases">
        <authorList>
            <person name="Corre E."/>
            <person name="Pelletier E."/>
            <person name="Niang G."/>
            <person name="Scheremetjew M."/>
            <person name="Finn R."/>
            <person name="Kale V."/>
            <person name="Holt S."/>
            <person name="Cochrane G."/>
            <person name="Meng A."/>
            <person name="Brown T."/>
            <person name="Cohen L."/>
        </authorList>
    </citation>
    <scope>NUCLEOTIDE SEQUENCE</scope>
    <source>
        <strain evidence="2">SoJaBio B1-5/56/2</strain>
    </source>
</reference>
<name>A0A7S4KI96_9EUKA</name>
<evidence type="ECO:0000313" key="2">
    <source>
        <dbReference type="EMBL" id="CAE2295930.1"/>
    </source>
</evidence>
<sequence length="332" mass="37260">MTCSSNLVMIQTSLRLLTRLNLQQVYSGYQQGSSCAQCSDDFELYDEDPKKSDNQSFYEASTLGSLRLEKNESTVESCSAADLKLSKTSTESTINESSSFIPTKNPYATPSAVQTVLSCAVHDYDTRKNLPLNALVDSTLQPTSSELRPSPFRSTTFGASCLSAITDKHGLSNAITLAMKPKGSKMSFEKLRLTAKSSSDPRKQKLQQKKLNDLIIKEIMMLFRLYKDQQSVIPLHLTKITSELSDDALEYIGEKGGLRKFLNDRPKFFRLKKMERRGGWYVTTSIDICERFAGNFQRSIASTFDEETSSCFDEMSRDDETPESFTKAQEST</sequence>
<accession>A0A7S4KI96</accession>
<evidence type="ECO:0000256" key="1">
    <source>
        <dbReference type="SAM" id="MobiDB-lite"/>
    </source>
</evidence>
<organism evidence="2">
    <name type="scientific">Paramoeba aestuarina</name>
    <dbReference type="NCBI Taxonomy" id="180227"/>
    <lineage>
        <taxon>Eukaryota</taxon>
        <taxon>Amoebozoa</taxon>
        <taxon>Discosea</taxon>
        <taxon>Flabellinia</taxon>
        <taxon>Dactylopodida</taxon>
        <taxon>Paramoebidae</taxon>
        <taxon>Paramoeba</taxon>
    </lineage>
</organism>
<dbReference type="AlphaFoldDB" id="A0A7S4KI96"/>
<dbReference type="EMBL" id="HBKR01010832">
    <property type="protein sequence ID" value="CAE2295930.1"/>
    <property type="molecule type" value="Transcribed_RNA"/>
</dbReference>
<feature type="region of interest" description="Disordered" evidence="1">
    <location>
        <begin position="311"/>
        <end position="332"/>
    </location>
</feature>
<feature type="compositionally biased region" description="Polar residues" evidence="1">
    <location>
        <begin position="323"/>
        <end position="332"/>
    </location>
</feature>
<gene>
    <name evidence="2" type="ORF">NAES01612_LOCUS7191</name>
</gene>
<proteinExistence type="predicted"/>
<protein>
    <submittedName>
        <fullName evidence="2">Uncharacterized protein</fullName>
    </submittedName>
</protein>